<sequence length="72" mass="7025">GVVKPTGKSPTLSGQSVQVARSRPSLSVLIVCGLHPAARVENDLLADGAHTLCGGTAVMAQGADGGTGPDSS</sequence>
<reference evidence="2 3" key="1">
    <citation type="submission" date="2024-05" db="EMBL/GenBank/DDBJ databases">
        <title>A high-quality chromosomal-level genome assembly of Topmouth culter (Culter alburnus).</title>
        <authorList>
            <person name="Zhao H."/>
        </authorList>
    </citation>
    <scope>NUCLEOTIDE SEQUENCE [LARGE SCALE GENOMIC DNA]</scope>
    <source>
        <strain evidence="2">CATC2023</strain>
        <tissue evidence="2">Muscle</tissue>
    </source>
</reference>
<proteinExistence type="predicted"/>
<dbReference type="EMBL" id="JAWDJR010000009">
    <property type="protein sequence ID" value="KAK9969786.1"/>
    <property type="molecule type" value="Genomic_DNA"/>
</dbReference>
<organism evidence="2 3">
    <name type="scientific">Culter alburnus</name>
    <name type="common">Topmouth culter</name>
    <dbReference type="NCBI Taxonomy" id="194366"/>
    <lineage>
        <taxon>Eukaryota</taxon>
        <taxon>Metazoa</taxon>
        <taxon>Chordata</taxon>
        <taxon>Craniata</taxon>
        <taxon>Vertebrata</taxon>
        <taxon>Euteleostomi</taxon>
        <taxon>Actinopterygii</taxon>
        <taxon>Neopterygii</taxon>
        <taxon>Teleostei</taxon>
        <taxon>Ostariophysi</taxon>
        <taxon>Cypriniformes</taxon>
        <taxon>Xenocyprididae</taxon>
        <taxon>Xenocypridinae</taxon>
        <taxon>Culter</taxon>
    </lineage>
</organism>
<name>A0AAW2A7Z3_CULAL</name>
<dbReference type="EMBL" id="JAWDJR010000009">
    <property type="protein sequence ID" value="KAK9969784.1"/>
    <property type="molecule type" value="Genomic_DNA"/>
</dbReference>
<accession>A0AAW2A7Z3</accession>
<comment type="caution">
    <text evidence="2">The sequence shown here is derived from an EMBL/GenBank/DDBJ whole genome shotgun (WGS) entry which is preliminary data.</text>
</comment>
<protein>
    <submittedName>
        <fullName evidence="2">Uncharacterized protein</fullName>
    </submittedName>
</protein>
<dbReference type="AlphaFoldDB" id="A0AAW2A7Z3"/>
<evidence type="ECO:0000313" key="3">
    <source>
        <dbReference type="Proteomes" id="UP001479290"/>
    </source>
</evidence>
<keyword evidence="3" id="KW-1185">Reference proteome</keyword>
<dbReference type="Proteomes" id="UP001479290">
    <property type="component" value="Unassembled WGS sequence"/>
</dbReference>
<feature type="non-terminal residue" evidence="2">
    <location>
        <position position="72"/>
    </location>
</feature>
<evidence type="ECO:0000313" key="1">
    <source>
        <dbReference type="EMBL" id="KAK9969784.1"/>
    </source>
</evidence>
<evidence type="ECO:0000313" key="2">
    <source>
        <dbReference type="EMBL" id="KAK9969786.1"/>
    </source>
</evidence>
<gene>
    <name evidence="1" type="ORF">ABG768_027931</name>
    <name evidence="2" type="ORF">ABG768_027933</name>
</gene>
<feature type="non-terminal residue" evidence="2">
    <location>
        <position position="1"/>
    </location>
</feature>